<reference evidence="1 2" key="1">
    <citation type="submission" date="2014-05" db="EMBL/GenBank/DDBJ databases">
        <title>De novo Genome Sequence of Spirocheata sp.</title>
        <authorList>
            <person name="Shivani Y."/>
            <person name="Subhash Y."/>
            <person name="Tushar L."/>
            <person name="Sasikala C."/>
            <person name="Ramana C.V."/>
        </authorList>
    </citation>
    <scope>NUCLEOTIDE SEQUENCE [LARGE SCALE GENOMIC DNA]</scope>
    <source>
        <strain evidence="1 2">JC230</strain>
    </source>
</reference>
<proteinExistence type="predicted"/>
<dbReference type="SUPFAM" id="SSF48371">
    <property type="entry name" value="ARM repeat"/>
    <property type="match status" value="1"/>
</dbReference>
<protein>
    <submittedName>
        <fullName evidence="1">DNA alkylation repair protein</fullName>
    </submittedName>
</protein>
<comment type="caution">
    <text evidence="1">The sequence shown here is derived from an EMBL/GenBank/DDBJ whole genome shotgun (WGS) entry which is preliminary data.</text>
</comment>
<dbReference type="RefSeq" id="WP_037549434.1">
    <property type="nucleotide sequence ID" value="NZ_JNUP01000071.1"/>
</dbReference>
<dbReference type="EMBL" id="JNUP01000071">
    <property type="protein sequence ID" value="KGE70901.1"/>
    <property type="molecule type" value="Genomic_DNA"/>
</dbReference>
<dbReference type="InterPro" id="IPR014825">
    <property type="entry name" value="DNA_alkylation"/>
</dbReference>
<dbReference type="PANTHER" id="PTHR41291">
    <property type="entry name" value="DNA ALKYLATION REPAIR PROTEIN"/>
    <property type="match status" value="1"/>
</dbReference>
<dbReference type="STRING" id="1480694.DC28_13210"/>
<evidence type="ECO:0000313" key="1">
    <source>
        <dbReference type="EMBL" id="KGE70901.1"/>
    </source>
</evidence>
<dbReference type="Pfam" id="PF08713">
    <property type="entry name" value="DNA_alkylation"/>
    <property type="match status" value="1"/>
</dbReference>
<dbReference type="eggNOG" id="COG4912">
    <property type="taxonomic scope" value="Bacteria"/>
</dbReference>
<dbReference type="AlphaFoldDB" id="A0A098QTM3"/>
<gene>
    <name evidence="1" type="ORF">DC28_13210</name>
</gene>
<evidence type="ECO:0000313" key="2">
    <source>
        <dbReference type="Proteomes" id="UP000029692"/>
    </source>
</evidence>
<name>A0A098QTM3_9SPIO</name>
<dbReference type="OrthoDB" id="9801369at2"/>
<accession>A0A098QTM3</accession>
<dbReference type="Proteomes" id="UP000029692">
    <property type="component" value="Unassembled WGS sequence"/>
</dbReference>
<dbReference type="Gene3D" id="1.25.10.90">
    <property type="match status" value="1"/>
</dbReference>
<organism evidence="1 2">
    <name type="scientific">Spirochaeta lutea</name>
    <dbReference type="NCBI Taxonomy" id="1480694"/>
    <lineage>
        <taxon>Bacteria</taxon>
        <taxon>Pseudomonadati</taxon>
        <taxon>Spirochaetota</taxon>
        <taxon>Spirochaetia</taxon>
        <taxon>Spirochaetales</taxon>
        <taxon>Spirochaetaceae</taxon>
        <taxon>Spirochaeta</taxon>
    </lineage>
</organism>
<dbReference type="PANTHER" id="PTHR41291:SF1">
    <property type="entry name" value="DNA ALKYLATION REPAIR PROTEIN"/>
    <property type="match status" value="1"/>
</dbReference>
<dbReference type="CDD" id="cd06561">
    <property type="entry name" value="AlkD_like"/>
    <property type="match status" value="1"/>
</dbReference>
<dbReference type="InterPro" id="IPR016024">
    <property type="entry name" value="ARM-type_fold"/>
</dbReference>
<keyword evidence="2" id="KW-1185">Reference proteome</keyword>
<sequence length="223" mass="25362">MEQRVEEILDRLKSLGDSKVRERNAKAGAGENQFGLRMGDIRKLAKELKTDHNLGLALWQTGNIDARYLAILLMKPKELSAAQVEEMMAQADFTGVADWFISYVIKKHPDREALRQKWMEDDNPWTARAGWSLTAARVEKEPQGLDIPGLLERIEAEMNEAPEQVRWTMNFCLAGIGINLEEYRQRALSIGESLGAYRDYPVPKGCTSPFAPEWIREMVGRRG</sequence>